<dbReference type="PANTHER" id="PTHR30146">
    <property type="entry name" value="LACI-RELATED TRANSCRIPTIONAL REPRESSOR"/>
    <property type="match status" value="1"/>
</dbReference>
<dbReference type="PRINTS" id="PR00036">
    <property type="entry name" value="HTHLACI"/>
</dbReference>
<evidence type="ECO:0000256" key="3">
    <source>
        <dbReference type="ARBA" id="ARBA00023163"/>
    </source>
</evidence>
<dbReference type="Proteomes" id="UP001243717">
    <property type="component" value="Unassembled WGS sequence"/>
</dbReference>
<dbReference type="RefSeq" id="WP_308983471.1">
    <property type="nucleotide sequence ID" value="NZ_JARXIC010000001.1"/>
</dbReference>
<dbReference type="Gene3D" id="3.40.50.2300">
    <property type="match status" value="2"/>
</dbReference>
<proteinExistence type="predicted"/>
<name>A0ABU1AFQ9_9BACT</name>
<feature type="domain" description="HTH cro/C1-type" evidence="5">
    <location>
        <begin position="2"/>
        <end position="47"/>
    </location>
</feature>
<dbReference type="InterPro" id="IPR028082">
    <property type="entry name" value="Peripla_BP_I"/>
</dbReference>
<keyword evidence="7" id="KW-1185">Reference proteome</keyword>
<dbReference type="InterPro" id="IPR010982">
    <property type="entry name" value="Lambda_DNA-bd_dom_sf"/>
</dbReference>
<protein>
    <submittedName>
        <fullName evidence="6">LacI family DNA-binding transcriptional regulator</fullName>
    </submittedName>
</protein>
<dbReference type="PANTHER" id="PTHR30146:SF109">
    <property type="entry name" value="HTH-TYPE TRANSCRIPTIONAL REGULATOR GALS"/>
    <property type="match status" value="1"/>
</dbReference>
<evidence type="ECO:0000259" key="5">
    <source>
        <dbReference type="PROSITE" id="PS50943"/>
    </source>
</evidence>
<keyword evidence="1" id="KW-0805">Transcription regulation</keyword>
<sequence length="355" mass="38391">MKLTTEDIANEAGVSRATVSRVLNGHGGVRHETVIRINKAMDRLGYVRPALRPGPRPRNMTPQQQSLKSVGLVLLGGAGGMFTEPTMAYLIEDLQRVCRARRINLVLEQTSDPHELPHCVGSGQVEGVILMPFGLAVGAQRDALRLLSARIPCVHVFGPSHPFPLMDHVTVNDVAVGALAYKELVERGCDSFVLVDGSNCFHEAQVVRGRAFLDRCLLAKHPSAVISASHTEFAKEGLWPGNVHVMDSHEAAVRVCAKLKSKGAVGYFFSLDKDAGAFYRALSEAGLFDDGRGEMVVAGVTPAYVDSLQPRPILVDTCLGEVLEGALSRLVVRIGQMNERSVTTLIAPRVLDESD</sequence>
<dbReference type="SUPFAM" id="SSF53822">
    <property type="entry name" value="Periplasmic binding protein-like I"/>
    <property type="match status" value="1"/>
</dbReference>
<comment type="caution">
    <text evidence="6">The sequence shown here is derived from an EMBL/GenBank/DDBJ whole genome shotgun (WGS) entry which is preliminary data.</text>
</comment>
<reference evidence="6 7" key="1">
    <citation type="submission" date="2023-04" db="EMBL/GenBank/DDBJ databases">
        <title>A novel bacteria isolated from coastal sediment.</title>
        <authorList>
            <person name="Liu X.-J."/>
            <person name="Du Z.-J."/>
        </authorList>
    </citation>
    <scope>NUCLEOTIDE SEQUENCE [LARGE SCALE GENOMIC DNA]</scope>
    <source>
        <strain evidence="6 7">SDUM461004</strain>
    </source>
</reference>
<gene>
    <name evidence="6" type="ORF">QEH59_00900</name>
</gene>
<evidence type="ECO:0000256" key="2">
    <source>
        <dbReference type="ARBA" id="ARBA00023125"/>
    </source>
</evidence>
<dbReference type="Pfam" id="PF00356">
    <property type="entry name" value="LacI"/>
    <property type="match status" value="1"/>
</dbReference>
<keyword evidence="3" id="KW-0804">Transcription</keyword>
<dbReference type="PROSITE" id="PS50932">
    <property type="entry name" value="HTH_LACI_2"/>
    <property type="match status" value="1"/>
</dbReference>
<dbReference type="CDD" id="cd01392">
    <property type="entry name" value="HTH_LacI"/>
    <property type="match status" value="1"/>
</dbReference>
<evidence type="ECO:0000313" key="6">
    <source>
        <dbReference type="EMBL" id="MDQ8192963.1"/>
    </source>
</evidence>
<dbReference type="SMART" id="SM00354">
    <property type="entry name" value="HTH_LACI"/>
    <property type="match status" value="1"/>
</dbReference>
<dbReference type="InterPro" id="IPR001387">
    <property type="entry name" value="Cro/C1-type_HTH"/>
</dbReference>
<dbReference type="GO" id="GO:0003677">
    <property type="term" value="F:DNA binding"/>
    <property type="evidence" value="ECO:0007669"/>
    <property type="project" value="UniProtKB-KW"/>
</dbReference>
<evidence type="ECO:0000256" key="1">
    <source>
        <dbReference type="ARBA" id="ARBA00023015"/>
    </source>
</evidence>
<organism evidence="6 7">
    <name type="scientific">Thalassobacterium sedimentorum</name>
    <dbReference type="NCBI Taxonomy" id="3041258"/>
    <lineage>
        <taxon>Bacteria</taxon>
        <taxon>Pseudomonadati</taxon>
        <taxon>Verrucomicrobiota</taxon>
        <taxon>Opitutia</taxon>
        <taxon>Puniceicoccales</taxon>
        <taxon>Coraliomargaritaceae</taxon>
        <taxon>Thalassobacterium</taxon>
    </lineage>
</organism>
<dbReference type="SUPFAM" id="SSF47413">
    <property type="entry name" value="lambda repressor-like DNA-binding domains"/>
    <property type="match status" value="1"/>
</dbReference>
<dbReference type="Gene3D" id="1.10.260.40">
    <property type="entry name" value="lambda repressor-like DNA-binding domains"/>
    <property type="match status" value="1"/>
</dbReference>
<dbReference type="InterPro" id="IPR000843">
    <property type="entry name" value="HTH_LacI"/>
</dbReference>
<keyword evidence="2 6" id="KW-0238">DNA-binding</keyword>
<accession>A0ABU1AFQ9</accession>
<evidence type="ECO:0000313" key="7">
    <source>
        <dbReference type="Proteomes" id="UP001243717"/>
    </source>
</evidence>
<dbReference type="PROSITE" id="PS50943">
    <property type="entry name" value="HTH_CROC1"/>
    <property type="match status" value="1"/>
</dbReference>
<feature type="domain" description="HTH lacI-type" evidence="4">
    <location>
        <begin position="3"/>
        <end position="62"/>
    </location>
</feature>
<dbReference type="EMBL" id="JARXIC010000001">
    <property type="protein sequence ID" value="MDQ8192963.1"/>
    <property type="molecule type" value="Genomic_DNA"/>
</dbReference>
<evidence type="ECO:0000259" key="4">
    <source>
        <dbReference type="PROSITE" id="PS50932"/>
    </source>
</evidence>